<dbReference type="InterPro" id="IPR051393">
    <property type="entry name" value="ABC_transporter_permease"/>
</dbReference>
<feature type="transmembrane region" description="Helical" evidence="7">
    <location>
        <begin position="73"/>
        <end position="94"/>
    </location>
</feature>
<sequence>MKRLYKNNLVTFTFLIPALLFFSLVVIFPFFRGLNIAFTNWDGISPTYDYVGLRNLKLLFSDTDAIEPIKNTLFFAFSTTFLVNVLGLLLAVALNTKFKGVNLLKTFIFMPMVISLVLASIIWRYIYSDIYPILFHTDSGLLGNPSTVMLGIVIIAVWKEVGLAMVIYYAGLQTIPKDMYESARIDGAGIVQQFRSITIPLLMPAFTYCIPLWLGTGLRQFDYSMVATKGGPGTSSQTMAMYVYNYEFPYFKAGYGQMSAIVLFAFILFITVLVTGYFRRREVEY</sequence>
<evidence type="ECO:0000256" key="7">
    <source>
        <dbReference type="RuleBase" id="RU363032"/>
    </source>
</evidence>
<comment type="similarity">
    <text evidence="7">Belongs to the binding-protein-dependent transport system permease family.</text>
</comment>
<dbReference type="CDD" id="cd06261">
    <property type="entry name" value="TM_PBP2"/>
    <property type="match status" value="1"/>
</dbReference>
<dbReference type="GO" id="GO:0055085">
    <property type="term" value="P:transmembrane transport"/>
    <property type="evidence" value="ECO:0007669"/>
    <property type="project" value="InterPro"/>
</dbReference>
<keyword evidence="4 7" id="KW-0812">Transmembrane</keyword>
<dbReference type="InterPro" id="IPR000515">
    <property type="entry name" value="MetI-like"/>
</dbReference>
<feature type="transmembrane region" description="Helical" evidence="7">
    <location>
        <begin position="193"/>
        <end position="214"/>
    </location>
</feature>
<feature type="transmembrane region" description="Helical" evidence="7">
    <location>
        <begin position="12"/>
        <end position="31"/>
    </location>
</feature>
<comment type="subcellular location">
    <subcellularLocation>
        <location evidence="1 7">Cell membrane</location>
        <topology evidence="1 7">Multi-pass membrane protein</topology>
    </subcellularLocation>
</comment>
<keyword evidence="5 7" id="KW-1133">Transmembrane helix</keyword>
<dbReference type="Pfam" id="PF00528">
    <property type="entry name" value="BPD_transp_1"/>
    <property type="match status" value="1"/>
</dbReference>
<proteinExistence type="inferred from homology"/>
<organism evidence="9">
    <name type="scientific">Paenibacillus sp. BIHB 4019</name>
    <dbReference type="NCBI Taxonomy" id="1870819"/>
    <lineage>
        <taxon>Bacteria</taxon>
        <taxon>Bacillati</taxon>
        <taxon>Bacillota</taxon>
        <taxon>Bacilli</taxon>
        <taxon>Bacillales</taxon>
        <taxon>Paenibacillaceae</taxon>
        <taxon>Paenibacillus</taxon>
    </lineage>
</organism>
<feature type="transmembrane region" description="Helical" evidence="7">
    <location>
        <begin position="147"/>
        <end position="172"/>
    </location>
</feature>
<name>A0A1B2DKV6_9BACL</name>
<dbReference type="RefSeq" id="WP_099519490.1">
    <property type="nucleotide sequence ID" value="NZ_CP016808.1"/>
</dbReference>
<evidence type="ECO:0000256" key="6">
    <source>
        <dbReference type="ARBA" id="ARBA00023136"/>
    </source>
</evidence>
<protein>
    <recommendedName>
        <fullName evidence="8">ABC transmembrane type-1 domain-containing protein</fullName>
    </recommendedName>
</protein>
<evidence type="ECO:0000256" key="2">
    <source>
        <dbReference type="ARBA" id="ARBA00022448"/>
    </source>
</evidence>
<evidence type="ECO:0000313" key="9">
    <source>
        <dbReference type="EMBL" id="ANY68350.1"/>
    </source>
</evidence>
<dbReference type="AlphaFoldDB" id="A0A1B2DKV6"/>
<reference evidence="9" key="1">
    <citation type="submission" date="2016-08" db="EMBL/GenBank/DDBJ databases">
        <title>Complete Genome Seqeunce of Paenibacillus sp. BIHB 4019 from tea rhizoplane.</title>
        <authorList>
            <person name="Thakur R."/>
            <person name="Swarnkar M.K."/>
            <person name="Gulati A."/>
        </authorList>
    </citation>
    <scope>NUCLEOTIDE SEQUENCE [LARGE SCALE GENOMIC DNA]</scope>
    <source>
        <strain evidence="9">BIHB4019</strain>
    </source>
</reference>
<keyword evidence="3" id="KW-1003">Cell membrane</keyword>
<evidence type="ECO:0000256" key="1">
    <source>
        <dbReference type="ARBA" id="ARBA00004651"/>
    </source>
</evidence>
<keyword evidence="2 7" id="KW-0813">Transport</keyword>
<evidence type="ECO:0000256" key="5">
    <source>
        <dbReference type="ARBA" id="ARBA00022989"/>
    </source>
</evidence>
<evidence type="ECO:0000259" key="8">
    <source>
        <dbReference type="PROSITE" id="PS50928"/>
    </source>
</evidence>
<dbReference type="SUPFAM" id="SSF161098">
    <property type="entry name" value="MetI-like"/>
    <property type="match status" value="1"/>
</dbReference>
<dbReference type="PROSITE" id="PS50928">
    <property type="entry name" value="ABC_TM1"/>
    <property type="match status" value="1"/>
</dbReference>
<evidence type="ECO:0000256" key="4">
    <source>
        <dbReference type="ARBA" id="ARBA00022692"/>
    </source>
</evidence>
<feature type="domain" description="ABC transmembrane type-1" evidence="8">
    <location>
        <begin position="69"/>
        <end position="274"/>
    </location>
</feature>
<dbReference type="PANTHER" id="PTHR30193:SF37">
    <property type="entry name" value="INNER MEMBRANE ABC TRANSPORTER PERMEASE PROTEIN YCJO"/>
    <property type="match status" value="1"/>
</dbReference>
<accession>A0A1B2DKV6</accession>
<feature type="transmembrane region" description="Helical" evidence="7">
    <location>
        <begin position="106"/>
        <end position="127"/>
    </location>
</feature>
<evidence type="ECO:0000256" key="3">
    <source>
        <dbReference type="ARBA" id="ARBA00022475"/>
    </source>
</evidence>
<gene>
    <name evidence="9" type="ORF">BBD42_19125</name>
</gene>
<dbReference type="EMBL" id="CP016808">
    <property type="protein sequence ID" value="ANY68350.1"/>
    <property type="molecule type" value="Genomic_DNA"/>
</dbReference>
<dbReference type="GO" id="GO:0005886">
    <property type="term" value="C:plasma membrane"/>
    <property type="evidence" value="ECO:0007669"/>
    <property type="project" value="UniProtKB-SubCell"/>
</dbReference>
<dbReference type="PANTHER" id="PTHR30193">
    <property type="entry name" value="ABC TRANSPORTER PERMEASE PROTEIN"/>
    <property type="match status" value="1"/>
</dbReference>
<dbReference type="InterPro" id="IPR035906">
    <property type="entry name" value="MetI-like_sf"/>
</dbReference>
<keyword evidence="6 7" id="KW-0472">Membrane</keyword>
<feature type="transmembrane region" description="Helical" evidence="7">
    <location>
        <begin position="258"/>
        <end position="278"/>
    </location>
</feature>
<dbReference type="Gene3D" id="1.10.3720.10">
    <property type="entry name" value="MetI-like"/>
    <property type="match status" value="1"/>
</dbReference>